<dbReference type="Proteomes" id="UP000008370">
    <property type="component" value="Unassembled WGS sequence"/>
</dbReference>
<feature type="region of interest" description="Disordered" evidence="1">
    <location>
        <begin position="246"/>
        <end position="271"/>
    </location>
</feature>
<accession>K5VJ92</accession>
<dbReference type="KEGG" id="pco:PHACADRAFT_263472"/>
<dbReference type="InParanoid" id="K5VJ92"/>
<protein>
    <submittedName>
        <fullName evidence="2">Uncharacterized protein</fullName>
    </submittedName>
</protein>
<proteinExistence type="predicted"/>
<dbReference type="RefSeq" id="XP_007400520.1">
    <property type="nucleotide sequence ID" value="XM_007400458.1"/>
</dbReference>
<evidence type="ECO:0000313" key="2">
    <source>
        <dbReference type="EMBL" id="EKM51378.1"/>
    </source>
</evidence>
<organism evidence="2 3">
    <name type="scientific">Phanerochaete carnosa (strain HHB-10118-sp)</name>
    <name type="common">White-rot fungus</name>
    <name type="synonym">Peniophora carnosa</name>
    <dbReference type="NCBI Taxonomy" id="650164"/>
    <lineage>
        <taxon>Eukaryota</taxon>
        <taxon>Fungi</taxon>
        <taxon>Dikarya</taxon>
        <taxon>Basidiomycota</taxon>
        <taxon>Agaricomycotina</taxon>
        <taxon>Agaricomycetes</taxon>
        <taxon>Polyporales</taxon>
        <taxon>Phanerochaetaceae</taxon>
        <taxon>Phanerochaete</taxon>
    </lineage>
</organism>
<evidence type="ECO:0000256" key="1">
    <source>
        <dbReference type="SAM" id="MobiDB-lite"/>
    </source>
</evidence>
<dbReference type="InterPro" id="IPR016024">
    <property type="entry name" value="ARM-type_fold"/>
</dbReference>
<dbReference type="SUPFAM" id="SSF48371">
    <property type="entry name" value="ARM repeat"/>
    <property type="match status" value="1"/>
</dbReference>
<name>K5VJ92_PHACS</name>
<sequence>MEQLQAAWGTLMNKAGEILAVAPAGTRWYSDADHSPPTPLNQLTSFKKRAAVLLLTPSQLDLPPTVTRTLQSWLSQPSFVLKATLEPLLSDSVAPADALWSVVAALRYLLGDSGKVVPREVFTTILQFPDSLPDDKWTTITDIVAEIIRGKIKSHTNLQPTLPEWLVDAVILLLSRPTHEVSRDAAACLELLFGHTPRIVNLVWKRTSASAFVPLSRRLASICTNGLTLKACLDLYACYLAPEDKLNSQSDPSSRSVSSSQPDPNTQPDLAKTAARRSLTEILRMQNPRKPEVLKDLWEFLEKCVPQLNIPSPQWRDVSAEVIGVLMLLSRCVFEMDASGGLLKLFRSMWANEGSFGIFWLLATLHPKDRLQDPGILDTCRNLLRAAGAYC</sequence>
<dbReference type="AlphaFoldDB" id="K5VJ92"/>
<gene>
    <name evidence="2" type="ORF">PHACADRAFT_263472</name>
</gene>
<feature type="compositionally biased region" description="Low complexity" evidence="1">
    <location>
        <begin position="248"/>
        <end position="264"/>
    </location>
</feature>
<reference evidence="2 3" key="1">
    <citation type="journal article" date="2012" name="BMC Genomics">
        <title>Comparative genomics of the white-rot fungi, Phanerochaete carnosa and P. chrysosporium, to elucidate the genetic basis of the distinct wood types they colonize.</title>
        <authorList>
            <person name="Suzuki H."/>
            <person name="MacDonald J."/>
            <person name="Syed K."/>
            <person name="Salamov A."/>
            <person name="Hori C."/>
            <person name="Aerts A."/>
            <person name="Henrissat B."/>
            <person name="Wiebenga A."/>
            <person name="vanKuyk P.A."/>
            <person name="Barry K."/>
            <person name="Lindquist E."/>
            <person name="LaButti K."/>
            <person name="Lapidus A."/>
            <person name="Lucas S."/>
            <person name="Coutinho P."/>
            <person name="Gong Y."/>
            <person name="Samejima M."/>
            <person name="Mahadevan R."/>
            <person name="Abou-Zaid M."/>
            <person name="de Vries R.P."/>
            <person name="Igarashi K."/>
            <person name="Yadav J.S."/>
            <person name="Grigoriev I.V."/>
            <person name="Master E.R."/>
        </authorList>
    </citation>
    <scope>NUCLEOTIDE SEQUENCE [LARGE SCALE GENOMIC DNA]</scope>
    <source>
        <strain evidence="2 3">HHB-10118-sp</strain>
    </source>
</reference>
<dbReference type="EMBL" id="JH930477">
    <property type="protein sequence ID" value="EKM51378.1"/>
    <property type="molecule type" value="Genomic_DNA"/>
</dbReference>
<keyword evidence="3" id="KW-1185">Reference proteome</keyword>
<dbReference type="HOGENOM" id="CLU_706179_0_0_1"/>
<evidence type="ECO:0000313" key="3">
    <source>
        <dbReference type="Proteomes" id="UP000008370"/>
    </source>
</evidence>
<dbReference type="GeneID" id="18918561"/>